<proteinExistence type="predicted"/>
<evidence type="ECO:0000313" key="1">
    <source>
        <dbReference type="EMBL" id="TCV00740.1"/>
    </source>
</evidence>
<reference evidence="1 2" key="1">
    <citation type="submission" date="2019-03" db="EMBL/GenBank/DDBJ databases">
        <title>Genomic Encyclopedia of Type Strains, Phase IV (KMG-IV): sequencing the most valuable type-strain genomes for metagenomic binning, comparative biology and taxonomic classification.</title>
        <authorList>
            <person name="Goeker M."/>
        </authorList>
    </citation>
    <scope>NUCLEOTIDE SEQUENCE [LARGE SCALE GENOMIC DNA]</scope>
    <source>
        <strain evidence="1 2">DSM 100048</strain>
    </source>
</reference>
<dbReference type="AlphaFoldDB" id="A0A4V2VS32"/>
<organism evidence="1 2">
    <name type="scientific">Paracandidimonas soli</name>
    <dbReference type="NCBI Taxonomy" id="1917182"/>
    <lineage>
        <taxon>Bacteria</taxon>
        <taxon>Pseudomonadati</taxon>
        <taxon>Pseudomonadota</taxon>
        <taxon>Betaproteobacteria</taxon>
        <taxon>Burkholderiales</taxon>
        <taxon>Alcaligenaceae</taxon>
        <taxon>Paracandidimonas</taxon>
    </lineage>
</organism>
<keyword evidence="2" id="KW-1185">Reference proteome</keyword>
<dbReference type="Proteomes" id="UP000294692">
    <property type="component" value="Unassembled WGS sequence"/>
</dbReference>
<sequence length="38" mass="4089">MTGTQRISPPLAFRRIALALLTLSGLALLASSLPYFLD</sequence>
<protein>
    <submittedName>
        <fullName evidence="1">Uncharacterized protein</fullName>
    </submittedName>
</protein>
<accession>A0A4V2VS32</accession>
<name>A0A4V2VS32_9BURK</name>
<evidence type="ECO:0000313" key="2">
    <source>
        <dbReference type="Proteomes" id="UP000294692"/>
    </source>
</evidence>
<gene>
    <name evidence="1" type="ORF">EV686_103322</name>
</gene>
<dbReference type="EMBL" id="SMBX01000003">
    <property type="protein sequence ID" value="TCV00740.1"/>
    <property type="molecule type" value="Genomic_DNA"/>
</dbReference>
<comment type="caution">
    <text evidence="1">The sequence shown here is derived from an EMBL/GenBank/DDBJ whole genome shotgun (WGS) entry which is preliminary data.</text>
</comment>